<keyword evidence="2 3" id="KW-0344">Guanine-nucleotide releasing factor</keyword>
<dbReference type="PROSITE" id="PS50009">
    <property type="entry name" value="RASGEF_CAT"/>
    <property type="match status" value="1"/>
</dbReference>
<evidence type="ECO:0000259" key="7">
    <source>
        <dbReference type="PROSITE" id="PS50009"/>
    </source>
</evidence>
<feature type="compositionally biased region" description="Polar residues" evidence="5">
    <location>
        <begin position="709"/>
        <end position="730"/>
    </location>
</feature>
<name>S3EF50_GLAL2</name>
<dbReference type="HOGENOM" id="CLU_002116_1_0_1"/>
<dbReference type="Gene3D" id="1.10.840.10">
    <property type="entry name" value="Ras guanine-nucleotide exchange factors catalytic domain"/>
    <property type="match status" value="1"/>
</dbReference>
<dbReference type="InterPro" id="IPR036964">
    <property type="entry name" value="RASGEF_cat_dom_sf"/>
</dbReference>
<dbReference type="GeneID" id="19468004"/>
<dbReference type="InterPro" id="IPR001452">
    <property type="entry name" value="SH3_domain"/>
</dbReference>
<dbReference type="PANTHER" id="PTHR23113">
    <property type="entry name" value="GUANINE NUCLEOTIDE EXCHANGE FACTOR"/>
    <property type="match status" value="1"/>
</dbReference>
<dbReference type="CDD" id="cd06224">
    <property type="entry name" value="REM"/>
    <property type="match status" value="1"/>
</dbReference>
<dbReference type="eggNOG" id="KOG3417">
    <property type="taxonomic scope" value="Eukaryota"/>
</dbReference>
<feature type="compositionally biased region" description="Basic and acidic residues" evidence="5">
    <location>
        <begin position="21"/>
        <end position="34"/>
    </location>
</feature>
<protein>
    <submittedName>
        <fullName evidence="9">Ras GEF</fullName>
    </submittedName>
</protein>
<organism evidence="9 10">
    <name type="scientific">Glarea lozoyensis (strain ATCC 20868 / MF5171)</name>
    <dbReference type="NCBI Taxonomy" id="1116229"/>
    <lineage>
        <taxon>Eukaryota</taxon>
        <taxon>Fungi</taxon>
        <taxon>Dikarya</taxon>
        <taxon>Ascomycota</taxon>
        <taxon>Pezizomycotina</taxon>
        <taxon>Leotiomycetes</taxon>
        <taxon>Helotiales</taxon>
        <taxon>Helotiaceae</taxon>
        <taxon>Glarea</taxon>
    </lineage>
</organism>
<evidence type="ECO:0000259" key="8">
    <source>
        <dbReference type="PROSITE" id="PS50212"/>
    </source>
</evidence>
<dbReference type="PANTHER" id="PTHR23113:SF354">
    <property type="entry name" value="BUD SITE SELECTION PROTEIN 5"/>
    <property type="match status" value="1"/>
</dbReference>
<dbReference type="InterPro" id="IPR008937">
    <property type="entry name" value="Ras-like_GEF"/>
</dbReference>
<gene>
    <name evidence="9" type="ORF">GLAREA_08956</name>
</gene>
<dbReference type="GO" id="GO:0005085">
    <property type="term" value="F:guanyl-nucleotide exchange factor activity"/>
    <property type="evidence" value="ECO:0007669"/>
    <property type="project" value="UniProtKB-KW"/>
</dbReference>
<feature type="compositionally biased region" description="Polar residues" evidence="5">
    <location>
        <begin position="328"/>
        <end position="338"/>
    </location>
</feature>
<dbReference type="Pfam" id="PF00618">
    <property type="entry name" value="RasGEF_N"/>
    <property type="match status" value="1"/>
</dbReference>
<dbReference type="Pfam" id="PF00617">
    <property type="entry name" value="RasGEF"/>
    <property type="match status" value="1"/>
</dbReference>
<feature type="compositionally biased region" description="Polar residues" evidence="5">
    <location>
        <begin position="633"/>
        <end position="645"/>
    </location>
</feature>
<evidence type="ECO:0000256" key="3">
    <source>
        <dbReference type="PROSITE-ProRule" id="PRU00168"/>
    </source>
</evidence>
<dbReference type="InterPro" id="IPR023578">
    <property type="entry name" value="Ras_GEF_dom_sf"/>
</dbReference>
<evidence type="ECO:0000313" key="10">
    <source>
        <dbReference type="Proteomes" id="UP000016922"/>
    </source>
</evidence>
<dbReference type="Proteomes" id="UP000016922">
    <property type="component" value="Unassembled WGS sequence"/>
</dbReference>
<dbReference type="InterPro" id="IPR001895">
    <property type="entry name" value="RASGEF_cat_dom"/>
</dbReference>
<dbReference type="AlphaFoldDB" id="S3EF50"/>
<feature type="compositionally biased region" description="Polar residues" evidence="5">
    <location>
        <begin position="37"/>
        <end position="69"/>
    </location>
</feature>
<keyword evidence="10" id="KW-1185">Reference proteome</keyword>
<feature type="region of interest" description="Disordered" evidence="5">
    <location>
        <begin position="20"/>
        <end position="69"/>
    </location>
</feature>
<feature type="domain" description="N-terminal Ras-GEF" evidence="8">
    <location>
        <begin position="767"/>
        <end position="887"/>
    </location>
</feature>
<feature type="domain" description="SH3" evidence="6">
    <location>
        <begin position="79"/>
        <end position="145"/>
    </location>
</feature>
<dbReference type="SMART" id="SM00147">
    <property type="entry name" value="RasGEF"/>
    <property type="match status" value="1"/>
</dbReference>
<feature type="region of interest" description="Disordered" evidence="5">
    <location>
        <begin position="294"/>
        <end position="376"/>
    </location>
</feature>
<evidence type="ECO:0000256" key="4">
    <source>
        <dbReference type="PROSITE-ProRule" id="PRU00192"/>
    </source>
</evidence>
<keyword evidence="1 4" id="KW-0728">SH3 domain</keyword>
<dbReference type="GO" id="GO:0007265">
    <property type="term" value="P:Ras protein signal transduction"/>
    <property type="evidence" value="ECO:0007669"/>
    <property type="project" value="TreeGrafter"/>
</dbReference>
<dbReference type="PROSITE" id="PS50002">
    <property type="entry name" value="SH3"/>
    <property type="match status" value="1"/>
</dbReference>
<dbReference type="OMA" id="EEVWERD"/>
<sequence length="1237" mass="136329">MVMADEHSARSSIHVLPLNILKDHSRTSSKDSKHSRNMSSKGSNRTGASANSQSQITPPATPNGSQEDLNQQMEPLQPVFHNFLRAFYPFHPTYAVADSTVTLPLNEGDVILVHSIHTNGWADGTLLASGARGWLPTNYCEAYDPESMRNLLKALLNFWDLLKSGLATDNEVFGNQEFMRGIIAGVRYLLEKSNSLTRESPIVQGNDGLRRNRKALLSDLSSLVKTAKRLQEYTARPPQTETEPDDVNNTVDEMILKAFKIVIRGVRFLDVWEDDCRSRQPYNRVMATVAEEVYNPPTPPADSTSFDGSQHGDPAYDAVSRRSSRSSATGLSGSQPSDEQTKRQSYKRMSSAYSSNATTSRPLSMTRPASIHMKRQSVSHRLSLTASIPAAQRENLVSEKLNSSHDTFLSFLGSFIGRLHLQSQSAAELLFSVKQSVTAGRQMLVVVEAICAHDRQSGEALEASRAAMYDRINKLAVSAREVINSSAIEGDDVVMPQQNSGLLTAATSCVKAAGECVAKTKFVIERIGDFEFEPQSDNLGTHAPAIDAIVEDQSGETKALESTDEVKPVSPSPPDIPPEPASRPPPPPLIIPTYEKPLPEVPTSSTSPDEEESQSHLLPVNTKAMQENEMVESATTDSSMGSSRRSLLPPLPNMTGPLMTSGDYSPSEISSAHDSDFQSSFRSGSIAISSTGTSSTYLSGLRDSESSILSQASTRATTPDLSQYVPRTQPSISELSLSGSQSTLADEIDEGESKMLEKTFAHELLHKDGQITGGTLPALVERLTTHDSTPDSMFVSTFYLTFRLFVTPVDLAKALVDRFDYVAESPHIAGPVRLRVYNVFKGWLESHWRDLSDNEALSVIEPFATEKLSKVLPGAGKRVLELAQKVTSTDGPLVPRLVSSMGKTSTSLAQYVPADTPLPPSYMSKSQISVLKNWKMGGSNPTILDFDPLELARQLTIKEMNIFCSIMPEELLGSEWTKRSGSNAVNVRAMSTLSTDLSNLVADTILQYDDAKKRATIIKHWIKIAHKCLELNNYDSLMAIICSLNSSTIVRLKRTWDMVSQKRKDMLKTLQSIVEPDKNYAVLRRRLHDHVPPCLPFVGTYLTDLTFVDAGNPATKQLPGVGDGEGMSVINFDKHTRTAKIIGELQRFQIPYRLHEVPDLQEWLQAQIVRVKSSSEHENVQQYYRKSLLLEPRETSHARTSPIEGQSPFSLNQKEKFDIFGWTHSREKAQSAPTSSI</sequence>
<evidence type="ECO:0000256" key="1">
    <source>
        <dbReference type="ARBA" id="ARBA00022443"/>
    </source>
</evidence>
<feature type="compositionally biased region" description="Polar residues" evidence="5">
    <location>
        <begin position="347"/>
        <end position="363"/>
    </location>
</feature>
<feature type="compositionally biased region" description="Low complexity" evidence="5">
    <location>
        <begin position="731"/>
        <end position="740"/>
    </location>
</feature>
<dbReference type="SUPFAM" id="SSF50044">
    <property type="entry name" value="SH3-domain"/>
    <property type="match status" value="1"/>
</dbReference>
<evidence type="ECO:0000256" key="5">
    <source>
        <dbReference type="SAM" id="MobiDB-lite"/>
    </source>
</evidence>
<dbReference type="EMBL" id="KE145352">
    <property type="protein sequence ID" value="EPE36793.1"/>
    <property type="molecule type" value="Genomic_DNA"/>
</dbReference>
<dbReference type="STRING" id="1116229.S3EF50"/>
<feature type="compositionally biased region" description="Basic and acidic residues" evidence="5">
    <location>
        <begin position="558"/>
        <end position="567"/>
    </location>
</feature>
<feature type="region of interest" description="Disordered" evidence="5">
    <location>
        <begin position="554"/>
        <end position="678"/>
    </location>
</feature>
<evidence type="ECO:0000259" key="6">
    <source>
        <dbReference type="PROSITE" id="PS50002"/>
    </source>
</evidence>
<dbReference type="InterPro" id="IPR000651">
    <property type="entry name" value="Ras-like_Gua-exchang_fac_N"/>
</dbReference>
<dbReference type="RefSeq" id="XP_008076108.1">
    <property type="nucleotide sequence ID" value="XM_008077917.1"/>
</dbReference>
<dbReference type="OrthoDB" id="546434at2759"/>
<evidence type="ECO:0000256" key="2">
    <source>
        <dbReference type="ARBA" id="ARBA00022658"/>
    </source>
</evidence>
<dbReference type="Gene3D" id="2.30.30.40">
    <property type="entry name" value="SH3 Domains"/>
    <property type="match status" value="1"/>
</dbReference>
<dbReference type="InterPro" id="IPR036028">
    <property type="entry name" value="SH3-like_dom_sf"/>
</dbReference>
<dbReference type="SMART" id="SM00326">
    <property type="entry name" value="SH3"/>
    <property type="match status" value="1"/>
</dbReference>
<reference evidence="9 10" key="1">
    <citation type="journal article" date="2013" name="BMC Genomics">
        <title>Genomics-driven discovery of the pneumocandin biosynthetic gene cluster in the fungus Glarea lozoyensis.</title>
        <authorList>
            <person name="Chen L."/>
            <person name="Yue Q."/>
            <person name="Zhang X."/>
            <person name="Xiang M."/>
            <person name="Wang C."/>
            <person name="Li S."/>
            <person name="Che Y."/>
            <person name="Ortiz-Lopez F.J."/>
            <person name="Bills G.F."/>
            <person name="Liu X."/>
            <person name="An Z."/>
        </authorList>
    </citation>
    <scope>NUCLEOTIDE SEQUENCE [LARGE SCALE GENOMIC DNA]</scope>
    <source>
        <strain evidence="10">ATCC 20868 / MF5171</strain>
    </source>
</reference>
<feature type="region of interest" description="Disordered" evidence="5">
    <location>
        <begin position="709"/>
        <end position="740"/>
    </location>
</feature>
<dbReference type="KEGG" id="glz:GLAREA_08956"/>
<dbReference type="PROSITE" id="PS50212">
    <property type="entry name" value="RASGEF_NTER"/>
    <property type="match status" value="1"/>
</dbReference>
<feature type="domain" description="Ras-GEF" evidence="7">
    <location>
        <begin position="947"/>
        <end position="1193"/>
    </location>
</feature>
<dbReference type="SMART" id="SM00229">
    <property type="entry name" value="RasGEFN"/>
    <property type="match status" value="1"/>
</dbReference>
<feature type="compositionally biased region" description="Pro residues" evidence="5">
    <location>
        <begin position="570"/>
        <end position="590"/>
    </location>
</feature>
<evidence type="ECO:0000313" key="9">
    <source>
        <dbReference type="EMBL" id="EPE36793.1"/>
    </source>
</evidence>
<dbReference type="GO" id="GO:0005886">
    <property type="term" value="C:plasma membrane"/>
    <property type="evidence" value="ECO:0007669"/>
    <property type="project" value="TreeGrafter"/>
</dbReference>
<dbReference type="Gene3D" id="1.20.870.10">
    <property type="entry name" value="Son of sevenless (SoS) protein Chain: S domain 1"/>
    <property type="match status" value="1"/>
</dbReference>
<dbReference type="CDD" id="cd00155">
    <property type="entry name" value="RasGEF"/>
    <property type="match status" value="1"/>
</dbReference>
<proteinExistence type="predicted"/>
<dbReference type="SUPFAM" id="SSF48366">
    <property type="entry name" value="Ras GEF"/>
    <property type="match status" value="1"/>
</dbReference>
<accession>S3EF50</accession>